<dbReference type="Pfam" id="PF13637">
    <property type="entry name" value="Ank_4"/>
    <property type="match status" value="1"/>
</dbReference>
<feature type="repeat" description="ANK" evidence="3">
    <location>
        <begin position="386"/>
        <end position="418"/>
    </location>
</feature>
<dbReference type="PROSITE" id="PS50088">
    <property type="entry name" value="ANK_REPEAT"/>
    <property type="match status" value="9"/>
</dbReference>
<dbReference type="PROSITE" id="PS50297">
    <property type="entry name" value="ANK_REP_REGION"/>
    <property type="match status" value="7"/>
</dbReference>
<evidence type="ECO:0000256" key="1">
    <source>
        <dbReference type="ARBA" id="ARBA00022737"/>
    </source>
</evidence>
<dbReference type="OrthoDB" id="5983946at2759"/>
<keyword evidence="1" id="KW-0677">Repeat</keyword>
<dbReference type="Pfam" id="PF00023">
    <property type="entry name" value="Ank"/>
    <property type="match status" value="2"/>
</dbReference>
<proteinExistence type="predicted"/>
<feature type="repeat" description="ANK" evidence="3">
    <location>
        <begin position="112"/>
        <end position="144"/>
    </location>
</feature>
<dbReference type="EnsemblMetazoa" id="CLYHEMT019316.1">
    <property type="protein sequence ID" value="CLYHEMP019316.1"/>
    <property type="gene ID" value="CLYHEMG019316"/>
</dbReference>
<feature type="repeat" description="ANK" evidence="3">
    <location>
        <begin position="245"/>
        <end position="267"/>
    </location>
</feature>
<feature type="region of interest" description="Disordered" evidence="4">
    <location>
        <begin position="1"/>
        <end position="37"/>
    </location>
</feature>
<sequence>NPDISPIMSSEDIRGNFLTDGGQKNRRFSDSSDSDNEAETLINNQTINEAALQIQMPVGSQTDLNVHELDDTIDLTIFEAAREGCLEKIITQIEYLKREDDIKRLLEQRNQCEETPLHVAAKYNQENIIRYLVNHNVWIDVPDQQKNTPLHTAIKNDSKIATKTLVEMGANVHLKNDYGLYPIHFAASRGNKDLCRILVSYKEVDVNVTDHGLCTPLHIAVGSQQAGTVQLLLSHKANPYVQDLEGRYPLHIAASDGSDAIIEILVKAMKRFTVTGPHANVDVQNNEQKTPLHMACLHGHVKSVTKLLEHQADVNCQCSSKITPMHLAAIYGRDDVIKILVKYGSKLNKRDTFHMTPLHRACLYGRINVISLLYTLGAHLELRNETGFTPLLCAVWSGSIDVVRYLLNCGVNFEAIDNTERNVLHIAAQKKQHKLLEVLLQHKGILGLINNTDQNNWTPLHYATYFMSVKCQRILLDHQSTVTARNKRRKTPIHFASCLGKPAAV</sequence>
<dbReference type="PANTHER" id="PTHR24124:SF14">
    <property type="entry name" value="CHROMOSOME UNDETERMINED SCAFFOLD_25, WHOLE GENOME SHOTGUN SEQUENCE"/>
    <property type="match status" value="1"/>
</dbReference>
<evidence type="ECO:0000313" key="6">
    <source>
        <dbReference type="Proteomes" id="UP000594262"/>
    </source>
</evidence>
<accession>A0A7M5X8U6</accession>
<evidence type="ECO:0000256" key="3">
    <source>
        <dbReference type="PROSITE-ProRule" id="PRU00023"/>
    </source>
</evidence>
<name>A0A7M5X8U6_9CNID</name>
<keyword evidence="2 3" id="KW-0040">ANK repeat</keyword>
<feature type="repeat" description="ANK" evidence="3">
    <location>
        <begin position="145"/>
        <end position="177"/>
    </location>
</feature>
<feature type="repeat" description="ANK" evidence="3">
    <location>
        <begin position="320"/>
        <end position="352"/>
    </location>
</feature>
<dbReference type="GO" id="GO:0005634">
    <property type="term" value="C:nucleus"/>
    <property type="evidence" value="ECO:0007669"/>
    <property type="project" value="TreeGrafter"/>
</dbReference>
<dbReference type="GO" id="GO:0010468">
    <property type="term" value="P:regulation of gene expression"/>
    <property type="evidence" value="ECO:0007669"/>
    <property type="project" value="TreeGrafter"/>
</dbReference>
<feature type="repeat" description="ANK" evidence="3">
    <location>
        <begin position="455"/>
        <end position="487"/>
    </location>
</feature>
<feature type="repeat" description="ANK" evidence="3">
    <location>
        <begin position="287"/>
        <end position="319"/>
    </location>
</feature>
<dbReference type="SUPFAM" id="SSF48403">
    <property type="entry name" value="Ankyrin repeat"/>
    <property type="match status" value="1"/>
</dbReference>
<dbReference type="InterPro" id="IPR002110">
    <property type="entry name" value="Ankyrin_rpt"/>
</dbReference>
<dbReference type="PANTHER" id="PTHR24124">
    <property type="entry name" value="ANKYRIN REPEAT FAMILY A"/>
    <property type="match status" value="1"/>
</dbReference>
<feature type="repeat" description="ANK" evidence="3">
    <location>
        <begin position="353"/>
        <end position="385"/>
    </location>
</feature>
<dbReference type="InterPro" id="IPR036770">
    <property type="entry name" value="Ankyrin_rpt-contain_sf"/>
</dbReference>
<dbReference type="SMART" id="SM00248">
    <property type="entry name" value="ANK"/>
    <property type="match status" value="11"/>
</dbReference>
<organism evidence="5 6">
    <name type="scientific">Clytia hemisphaerica</name>
    <dbReference type="NCBI Taxonomy" id="252671"/>
    <lineage>
        <taxon>Eukaryota</taxon>
        <taxon>Metazoa</taxon>
        <taxon>Cnidaria</taxon>
        <taxon>Hydrozoa</taxon>
        <taxon>Hydroidolina</taxon>
        <taxon>Leptothecata</taxon>
        <taxon>Obeliida</taxon>
        <taxon>Clytiidae</taxon>
        <taxon>Clytia</taxon>
    </lineage>
</organism>
<evidence type="ECO:0000313" key="5">
    <source>
        <dbReference type="EnsemblMetazoa" id="CLYHEMP019316.1"/>
    </source>
</evidence>
<dbReference type="Pfam" id="PF12796">
    <property type="entry name" value="Ank_2"/>
    <property type="match status" value="3"/>
</dbReference>
<evidence type="ECO:0000256" key="2">
    <source>
        <dbReference type="ARBA" id="ARBA00023043"/>
    </source>
</evidence>
<keyword evidence="6" id="KW-1185">Reference proteome</keyword>
<protein>
    <submittedName>
        <fullName evidence="5">Uncharacterized protein</fullName>
    </submittedName>
</protein>
<dbReference type="AlphaFoldDB" id="A0A7M5X8U6"/>
<evidence type="ECO:0000256" key="4">
    <source>
        <dbReference type="SAM" id="MobiDB-lite"/>
    </source>
</evidence>
<dbReference type="Gene3D" id="1.25.40.20">
    <property type="entry name" value="Ankyrin repeat-containing domain"/>
    <property type="match status" value="4"/>
</dbReference>
<reference evidence="5" key="1">
    <citation type="submission" date="2021-01" db="UniProtKB">
        <authorList>
            <consortium name="EnsemblMetazoa"/>
        </authorList>
    </citation>
    <scope>IDENTIFICATION</scope>
</reference>
<dbReference type="Proteomes" id="UP000594262">
    <property type="component" value="Unplaced"/>
</dbReference>
<feature type="repeat" description="ANK" evidence="3">
    <location>
        <begin position="215"/>
        <end position="244"/>
    </location>
</feature>